<dbReference type="EMBL" id="JAWJZF010000515">
    <property type="protein sequence ID" value="MDX2297025.1"/>
    <property type="molecule type" value="Genomic_DNA"/>
</dbReference>
<organism evidence="2 3">
    <name type="scientific">Streptomyces roseolus</name>
    <dbReference type="NCBI Taxonomy" id="67358"/>
    <lineage>
        <taxon>Bacteria</taxon>
        <taxon>Bacillati</taxon>
        <taxon>Actinomycetota</taxon>
        <taxon>Actinomycetes</taxon>
        <taxon>Kitasatosporales</taxon>
        <taxon>Streptomycetaceae</taxon>
        <taxon>Streptomyces</taxon>
    </lineage>
</organism>
<dbReference type="Proteomes" id="UP001278571">
    <property type="component" value="Unassembled WGS sequence"/>
</dbReference>
<sequence length="82" mass="9006">MDIPQIVQPILEELSHQAGETVHLGTLDGNSTRFLAVSEPTTAVRVASRLGKEMPAHCTSTGKVLLAQLPREQLDRLYPDEQ</sequence>
<name>A0ABU4KI99_9ACTN</name>
<dbReference type="Pfam" id="PF01614">
    <property type="entry name" value="IclR_C"/>
    <property type="match status" value="1"/>
</dbReference>
<protein>
    <submittedName>
        <fullName evidence="2">IclR family transcriptional regulator C-terminal domain-containing protein</fullName>
    </submittedName>
</protein>
<feature type="domain" description="IclR-ED" evidence="1">
    <location>
        <begin position="1"/>
        <end position="82"/>
    </location>
</feature>
<dbReference type="PANTHER" id="PTHR30136:SF35">
    <property type="entry name" value="HTH-TYPE TRANSCRIPTIONAL REGULATOR RV1719"/>
    <property type="match status" value="1"/>
</dbReference>
<reference evidence="2 3" key="1">
    <citation type="submission" date="2023-10" db="EMBL/GenBank/DDBJ databases">
        <authorList>
            <person name="Wang X.X."/>
        </authorList>
    </citation>
    <scope>NUCLEOTIDE SEQUENCE [LARGE SCALE GENOMIC DNA]</scope>
    <source>
        <strain evidence="2 3">NBRC 12816</strain>
    </source>
</reference>
<dbReference type="PANTHER" id="PTHR30136">
    <property type="entry name" value="HELIX-TURN-HELIX TRANSCRIPTIONAL REGULATOR, ICLR FAMILY"/>
    <property type="match status" value="1"/>
</dbReference>
<dbReference type="InterPro" id="IPR014757">
    <property type="entry name" value="Tscrpt_reg_IclR_C"/>
</dbReference>
<dbReference type="InterPro" id="IPR050707">
    <property type="entry name" value="HTH_MetabolicPath_Reg"/>
</dbReference>
<dbReference type="SUPFAM" id="SSF55781">
    <property type="entry name" value="GAF domain-like"/>
    <property type="match status" value="1"/>
</dbReference>
<feature type="non-terminal residue" evidence="2">
    <location>
        <position position="82"/>
    </location>
</feature>
<evidence type="ECO:0000313" key="2">
    <source>
        <dbReference type="EMBL" id="MDX2297025.1"/>
    </source>
</evidence>
<comment type="caution">
    <text evidence="2">The sequence shown here is derived from an EMBL/GenBank/DDBJ whole genome shotgun (WGS) entry which is preliminary data.</text>
</comment>
<proteinExistence type="predicted"/>
<dbReference type="PROSITE" id="PS51078">
    <property type="entry name" value="ICLR_ED"/>
    <property type="match status" value="1"/>
</dbReference>
<dbReference type="InterPro" id="IPR029016">
    <property type="entry name" value="GAF-like_dom_sf"/>
</dbReference>
<keyword evidence="3" id="KW-1185">Reference proteome</keyword>
<dbReference type="Gene3D" id="3.30.450.40">
    <property type="match status" value="1"/>
</dbReference>
<gene>
    <name evidence="2" type="ORF">R2363_33225</name>
</gene>
<accession>A0ABU4KI99</accession>
<evidence type="ECO:0000313" key="3">
    <source>
        <dbReference type="Proteomes" id="UP001278571"/>
    </source>
</evidence>
<evidence type="ECO:0000259" key="1">
    <source>
        <dbReference type="PROSITE" id="PS51078"/>
    </source>
</evidence>